<feature type="domain" description="Tudor" evidence="1">
    <location>
        <begin position="105"/>
        <end position="165"/>
    </location>
</feature>
<dbReference type="Pfam" id="PF00567">
    <property type="entry name" value="TUDOR"/>
    <property type="match status" value="1"/>
</dbReference>
<dbReference type="EMBL" id="JBAMIC010000001">
    <property type="protein sequence ID" value="KAK7116267.1"/>
    <property type="molecule type" value="Genomic_DNA"/>
</dbReference>
<keyword evidence="3" id="KW-1185">Reference proteome</keyword>
<dbReference type="Gene3D" id="2.30.30.140">
    <property type="match status" value="1"/>
</dbReference>
<name>A0AAN9GPH8_9CAEN</name>
<dbReference type="Proteomes" id="UP001374579">
    <property type="component" value="Unassembled WGS sequence"/>
</dbReference>
<evidence type="ECO:0000259" key="1">
    <source>
        <dbReference type="PROSITE" id="PS50304"/>
    </source>
</evidence>
<evidence type="ECO:0000313" key="3">
    <source>
        <dbReference type="Proteomes" id="UP001374579"/>
    </source>
</evidence>
<dbReference type="PANTHER" id="PTHR22948:SF72">
    <property type="entry name" value="TUDOR DOMAIN-CONTAINING PROTEIN"/>
    <property type="match status" value="1"/>
</dbReference>
<dbReference type="SMART" id="SM00333">
    <property type="entry name" value="TUDOR"/>
    <property type="match status" value="1"/>
</dbReference>
<accession>A0AAN9GPH8</accession>
<organism evidence="2 3">
    <name type="scientific">Littorina saxatilis</name>
    <dbReference type="NCBI Taxonomy" id="31220"/>
    <lineage>
        <taxon>Eukaryota</taxon>
        <taxon>Metazoa</taxon>
        <taxon>Spiralia</taxon>
        <taxon>Lophotrochozoa</taxon>
        <taxon>Mollusca</taxon>
        <taxon>Gastropoda</taxon>
        <taxon>Caenogastropoda</taxon>
        <taxon>Littorinimorpha</taxon>
        <taxon>Littorinoidea</taxon>
        <taxon>Littorinidae</taxon>
        <taxon>Littorina</taxon>
    </lineage>
</organism>
<dbReference type="AlphaFoldDB" id="A0AAN9GPH8"/>
<comment type="caution">
    <text evidence="2">The sequence shown here is derived from an EMBL/GenBank/DDBJ whole genome shotgun (WGS) entry which is preliminary data.</text>
</comment>
<dbReference type="InterPro" id="IPR035437">
    <property type="entry name" value="SNase_OB-fold_sf"/>
</dbReference>
<evidence type="ECO:0000313" key="2">
    <source>
        <dbReference type="EMBL" id="KAK7116267.1"/>
    </source>
</evidence>
<gene>
    <name evidence="2" type="ORF">V1264_001980</name>
</gene>
<dbReference type="InterPro" id="IPR050621">
    <property type="entry name" value="Tudor_domain_containing"/>
</dbReference>
<dbReference type="PROSITE" id="PS50304">
    <property type="entry name" value="TUDOR"/>
    <property type="match status" value="1"/>
</dbReference>
<dbReference type="InterPro" id="IPR002999">
    <property type="entry name" value="Tudor"/>
</dbReference>
<protein>
    <recommendedName>
        <fullName evidence="1">Tudor domain-containing protein</fullName>
    </recommendedName>
</protein>
<dbReference type="CDD" id="cd20379">
    <property type="entry name" value="Tudor_dTUD-like"/>
    <property type="match status" value="1"/>
</dbReference>
<sequence length="230" mass="25637">MKVDVPFNMPRLREAVFGPEDAQPPAPVPSTGALTVSQILKVRGNCLQILQTPPLALNLGDQLKVLITTVISDRFFWGQIEDMHSMEQLQRISERLNVPREHREMATGPGRCAALFQGDGNWYRAWAIQGGAEHSNVRVFYLDYGNTDVIPWDHTAKNSERQVWDLQPMAVPFTLAEPVTNLNSRELTQLMVEVNAIGGLEEGNMVVVRATSLIPDLKDSMSCVGRTVIM</sequence>
<dbReference type="SUPFAM" id="SSF63748">
    <property type="entry name" value="Tudor/PWWP/MBT"/>
    <property type="match status" value="1"/>
</dbReference>
<dbReference type="PANTHER" id="PTHR22948">
    <property type="entry name" value="TUDOR DOMAIN CONTAINING PROTEIN"/>
    <property type="match status" value="1"/>
</dbReference>
<dbReference type="Gene3D" id="2.40.50.90">
    <property type="match status" value="1"/>
</dbReference>
<proteinExistence type="predicted"/>
<reference evidence="2 3" key="1">
    <citation type="submission" date="2024-02" db="EMBL/GenBank/DDBJ databases">
        <title>Chromosome-scale genome assembly of the rough periwinkle Littorina saxatilis.</title>
        <authorList>
            <person name="De Jode A."/>
            <person name="Faria R."/>
            <person name="Formenti G."/>
            <person name="Sims Y."/>
            <person name="Smith T.P."/>
            <person name="Tracey A."/>
            <person name="Wood J.M.D."/>
            <person name="Zagrodzka Z.B."/>
            <person name="Johannesson K."/>
            <person name="Butlin R.K."/>
            <person name="Leder E.H."/>
        </authorList>
    </citation>
    <scope>NUCLEOTIDE SEQUENCE [LARGE SCALE GENOMIC DNA]</scope>
    <source>
        <strain evidence="2">Snail1</strain>
        <tissue evidence="2">Muscle</tissue>
    </source>
</reference>